<feature type="compositionally biased region" description="Polar residues" evidence="1">
    <location>
        <begin position="316"/>
        <end position="329"/>
    </location>
</feature>
<feature type="region of interest" description="Disordered" evidence="1">
    <location>
        <begin position="298"/>
        <end position="366"/>
    </location>
</feature>
<feature type="region of interest" description="Disordered" evidence="1">
    <location>
        <begin position="13"/>
        <end position="36"/>
    </location>
</feature>
<dbReference type="Proteomes" id="UP000000305">
    <property type="component" value="Unassembled WGS sequence"/>
</dbReference>
<reference evidence="2 3" key="1">
    <citation type="journal article" date="2011" name="Science">
        <title>The ecoresponsive genome of Daphnia pulex.</title>
        <authorList>
            <person name="Colbourne J.K."/>
            <person name="Pfrender M.E."/>
            <person name="Gilbert D."/>
            <person name="Thomas W.K."/>
            <person name="Tucker A."/>
            <person name="Oakley T.H."/>
            <person name="Tokishita S."/>
            <person name="Aerts A."/>
            <person name="Arnold G.J."/>
            <person name="Basu M.K."/>
            <person name="Bauer D.J."/>
            <person name="Caceres C.E."/>
            <person name="Carmel L."/>
            <person name="Casola C."/>
            <person name="Choi J.H."/>
            <person name="Detter J.C."/>
            <person name="Dong Q."/>
            <person name="Dusheyko S."/>
            <person name="Eads B.D."/>
            <person name="Frohlich T."/>
            <person name="Geiler-Samerotte K.A."/>
            <person name="Gerlach D."/>
            <person name="Hatcher P."/>
            <person name="Jogdeo S."/>
            <person name="Krijgsveld J."/>
            <person name="Kriventseva E.V."/>
            <person name="Kultz D."/>
            <person name="Laforsch C."/>
            <person name="Lindquist E."/>
            <person name="Lopez J."/>
            <person name="Manak J.R."/>
            <person name="Muller J."/>
            <person name="Pangilinan J."/>
            <person name="Patwardhan R.P."/>
            <person name="Pitluck S."/>
            <person name="Pritham E.J."/>
            <person name="Rechtsteiner A."/>
            <person name="Rho M."/>
            <person name="Rogozin I.B."/>
            <person name="Sakarya O."/>
            <person name="Salamov A."/>
            <person name="Schaack S."/>
            <person name="Shapiro H."/>
            <person name="Shiga Y."/>
            <person name="Skalitzky C."/>
            <person name="Smith Z."/>
            <person name="Souvorov A."/>
            <person name="Sung W."/>
            <person name="Tang Z."/>
            <person name="Tsuchiya D."/>
            <person name="Tu H."/>
            <person name="Vos H."/>
            <person name="Wang M."/>
            <person name="Wolf Y.I."/>
            <person name="Yamagata H."/>
            <person name="Yamada T."/>
            <person name="Ye Y."/>
            <person name="Shaw J.R."/>
            <person name="Andrews J."/>
            <person name="Crease T.J."/>
            <person name="Tang H."/>
            <person name="Lucas S.M."/>
            <person name="Robertson H.M."/>
            <person name="Bork P."/>
            <person name="Koonin E.V."/>
            <person name="Zdobnov E.M."/>
            <person name="Grigoriev I.V."/>
            <person name="Lynch M."/>
            <person name="Boore J.L."/>
        </authorList>
    </citation>
    <scope>NUCLEOTIDE SEQUENCE [LARGE SCALE GENOMIC DNA]</scope>
</reference>
<organism evidence="2 3">
    <name type="scientific">Daphnia pulex</name>
    <name type="common">Water flea</name>
    <dbReference type="NCBI Taxonomy" id="6669"/>
    <lineage>
        <taxon>Eukaryota</taxon>
        <taxon>Metazoa</taxon>
        <taxon>Ecdysozoa</taxon>
        <taxon>Arthropoda</taxon>
        <taxon>Crustacea</taxon>
        <taxon>Branchiopoda</taxon>
        <taxon>Diplostraca</taxon>
        <taxon>Cladocera</taxon>
        <taxon>Anomopoda</taxon>
        <taxon>Daphniidae</taxon>
        <taxon>Daphnia</taxon>
    </lineage>
</organism>
<feature type="region of interest" description="Disordered" evidence="1">
    <location>
        <begin position="497"/>
        <end position="535"/>
    </location>
</feature>
<sequence>MVSVIGKEMVPYNGNLHNDNSSSQSSTSSIVIESSSPTVEDSNAVARLSDFNNSSDSELSFAHEMLVNKPKKLALLPSSEGLLSSLEDIEVGSGTLDSACIKEILTDHKCYPPQHAHGDPEYIPATREKLNYFLKALQLKIEKYKKLSNCIVPDCLADIPLASSYETFIKSYWPGAMSCCKKLFSTPQKYSDHYYKCHVPQIKIPSPPLNLSCVSAMAPEVGMNEVEILSKTPSASSSSTAQLVVGDQSDSSSDIVSLSGETSYKSCVTSQSATNFQQTIASQKPSSNDNQNLIERKRKTLSPTSRPGPLSHKQVKLNQTIANVESSLDSGDEKTTNRPKRARKRFNSQNALDNQNEEQMEELERDQMKYEPQHLPGAPENFVANVERLKYFSEVLALKLSKYGHMNMPRQTPSSSHIPLALSLAGFMQYYWPGKVICCGLMRENCQLLEKHIARSHRPPKPGPNMSVVMSQVDKNAFDDETTDMDVHQTKITNFLQPKVAKNETSDKPSLKSPPGFQADQHKYPPQHKPGEPEDFCANQESIDYFIEILTIKREKYAQMAPIKEKPLSSNWKDFVLHYWPGMMDCCDHVFASCKDYQSHFSSSHLPPKKMPRLKVIDASDIPTKVPAPQNETVTATFTNTAALGVSSVSPRTSRSSPRNQRLTDRVSLEPTPSRNETYSQSLSLLSTPSHLLMINSIFDEARQLKSRTGLVMSMSALLPLLERLLELVASIANRIRGTMEVEAISQATECLDYVWTASKMAILRWEDLKGRSNCDTFLNAVQFAYGTLPVFTSWEQRKHLEMLENVVLLSLNTVKNWTPPPSSRESASLFIKHH</sequence>
<dbReference type="KEGG" id="dpx:DAPPUDRAFT_315831"/>
<name>E9GAY9_DAPPU</name>
<proteinExistence type="predicted"/>
<feature type="region of interest" description="Disordered" evidence="1">
    <location>
        <begin position="646"/>
        <end position="681"/>
    </location>
</feature>
<gene>
    <name evidence="2" type="ORF">DAPPUDRAFT_315831</name>
</gene>
<evidence type="ECO:0000256" key="1">
    <source>
        <dbReference type="SAM" id="MobiDB-lite"/>
    </source>
</evidence>
<feature type="compositionally biased region" description="Low complexity" evidence="1">
    <location>
        <begin position="646"/>
        <end position="659"/>
    </location>
</feature>
<keyword evidence="3" id="KW-1185">Reference proteome</keyword>
<accession>E9GAY9</accession>
<evidence type="ECO:0000313" key="2">
    <source>
        <dbReference type="EMBL" id="EFX83343.1"/>
    </source>
</evidence>
<feature type="compositionally biased region" description="Acidic residues" evidence="1">
    <location>
        <begin position="355"/>
        <end position="364"/>
    </location>
</feature>
<feature type="compositionally biased region" description="Basic and acidic residues" evidence="1">
    <location>
        <begin position="501"/>
        <end position="510"/>
    </location>
</feature>
<dbReference type="EMBL" id="GL732537">
    <property type="protein sequence ID" value="EFX83343.1"/>
    <property type="molecule type" value="Genomic_DNA"/>
</dbReference>
<dbReference type="InParanoid" id="E9GAY9"/>
<feature type="compositionally biased region" description="Low complexity" evidence="1">
    <location>
        <begin position="21"/>
        <end position="36"/>
    </location>
</feature>
<dbReference type="HOGENOM" id="CLU_340176_0_0_1"/>
<evidence type="ECO:0000313" key="3">
    <source>
        <dbReference type="Proteomes" id="UP000000305"/>
    </source>
</evidence>
<dbReference type="OrthoDB" id="6356990at2759"/>
<feature type="compositionally biased region" description="Basic residues" evidence="1">
    <location>
        <begin position="337"/>
        <end position="346"/>
    </location>
</feature>
<dbReference type="AlphaFoldDB" id="E9GAY9"/>
<protein>
    <submittedName>
        <fullName evidence="2">Uncharacterized protein</fullName>
    </submittedName>
</protein>